<keyword evidence="2" id="KW-0238">DNA-binding</keyword>
<evidence type="ECO:0000256" key="3">
    <source>
        <dbReference type="ARBA" id="ARBA00023159"/>
    </source>
</evidence>
<dbReference type="SUPFAM" id="SSF46689">
    <property type="entry name" value="Homeodomain-like"/>
    <property type="match status" value="2"/>
</dbReference>
<sequence length="312" mass="34324">MDPLSDVLRLLKPVTYVAGGFDLGGDWSIAFQAHSGIKCYALVSGTCWLAVEGVDHAVQLQAGDCILLPNGRPFRLARRLDLDPVPFLDLRRDGWNNGVATINGGHETLILGGHFVFAGAHTEILLGAMPPIIHLHEQHDKTELRWALERMRRELLDERPGNALIAQHLAHLMLVHALRLYLAHGINQNAGWLFALSDPQIAKAIGAIHADPGTRWTLPRLASKAGMSRSSFARRFKTMVGSSPIDYLTRWRMLLASDRLSADAEPISAIAMSLGYASESAFSTAFKRVMGCSPRDYARDTQQKDQGLHPLA</sequence>
<dbReference type="InterPro" id="IPR009057">
    <property type="entry name" value="Homeodomain-like_sf"/>
</dbReference>
<dbReference type="PROSITE" id="PS01124">
    <property type="entry name" value="HTH_ARAC_FAMILY_2"/>
    <property type="match status" value="1"/>
</dbReference>
<keyword evidence="1" id="KW-0805">Transcription regulation</keyword>
<dbReference type="PATRIC" id="fig|1304275.5.peg.2766"/>
<dbReference type="EMBL" id="APNK01000023">
    <property type="protein sequence ID" value="KEZ76761.1"/>
    <property type="molecule type" value="Genomic_DNA"/>
</dbReference>
<evidence type="ECO:0000256" key="1">
    <source>
        <dbReference type="ARBA" id="ARBA00023015"/>
    </source>
</evidence>
<keyword evidence="3" id="KW-0010">Activator</keyword>
<evidence type="ECO:0000313" key="7">
    <source>
        <dbReference type="Proteomes" id="UP000028302"/>
    </source>
</evidence>
<dbReference type="GO" id="GO:0043565">
    <property type="term" value="F:sequence-specific DNA binding"/>
    <property type="evidence" value="ECO:0007669"/>
    <property type="project" value="InterPro"/>
</dbReference>
<dbReference type="PROSITE" id="PS00041">
    <property type="entry name" value="HTH_ARAC_FAMILY_1"/>
    <property type="match status" value="1"/>
</dbReference>
<dbReference type="Pfam" id="PF12833">
    <property type="entry name" value="HTH_18"/>
    <property type="match status" value="1"/>
</dbReference>
<dbReference type="InterPro" id="IPR020449">
    <property type="entry name" value="Tscrpt_reg_AraC-type_HTH"/>
</dbReference>
<reference evidence="6 7" key="1">
    <citation type="submission" date="2013-03" db="EMBL/GenBank/DDBJ databases">
        <title>Salinisphaera hydrothermalis C41B8 Genome Sequencing.</title>
        <authorList>
            <person name="Li C."/>
            <person name="Lai Q."/>
            <person name="Shao Z."/>
        </authorList>
    </citation>
    <scope>NUCLEOTIDE SEQUENCE [LARGE SCALE GENOMIC DNA]</scope>
    <source>
        <strain evidence="6 7">C41B8</strain>
    </source>
</reference>
<proteinExistence type="predicted"/>
<accession>A0A084IJ77</accession>
<keyword evidence="4" id="KW-0804">Transcription</keyword>
<dbReference type="RefSeq" id="WP_037339239.1">
    <property type="nucleotide sequence ID" value="NZ_APNK01000023.1"/>
</dbReference>
<protein>
    <submittedName>
        <fullName evidence="6">AraC family transcriptional regulator</fullName>
    </submittedName>
</protein>
<dbReference type="PRINTS" id="PR00032">
    <property type="entry name" value="HTHARAC"/>
</dbReference>
<dbReference type="PANTHER" id="PTHR46796">
    <property type="entry name" value="HTH-TYPE TRANSCRIPTIONAL ACTIVATOR RHAS-RELATED"/>
    <property type="match status" value="1"/>
</dbReference>
<evidence type="ECO:0000313" key="6">
    <source>
        <dbReference type="EMBL" id="KEZ76761.1"/>
    </source>
</evidence>
<dbReference type="SUPFAM" id="SSF51215">
    <property type="entry name" value="Regulatory protein AraC"/>
    <property type="match status" value="1"/>
</dbReference>
<name>A0A084IJ77_SALHC</name>
<dbReference type="Proteomes" id="UP000028302">
    <property type="component" value="Unassembled WGS sequence"/>
</dbReference>
<keyword evidence="7" id="KW-1185">Reference proteome</keyword>
<dbReference type="Pfam" id="PF12852">
    <property type="entry name" value="Cupin_6"/>
    <property type="match status" value="1"/>
</dbReference>
<dbReference type="AlphaFoldDB" id="A0A084IJ77"/>
<gene>
    <name evidence="6" type="ORF">C41B8_13535</name>
</gene>
<dbReference type="PANTHER" id="PTHR46796:SF7">
    <property type="entry name" value="ARAC FAMILY TRANSCRIPTIONAL REGULATOR"/>
    <property type="match status" value="1"/>
</dbReference>
<dbReference type="InterPro" id="IPR032783">
    <property type="entry name" value="AraC_lig"/>
</dbReference>
<organism evidence="6 7">
    <name type="scientific">Salinisphaera hydrothermalis (strain C41B8)</name>
    <dbReference type="NCBI Taxonomy" id="1304275"/>
    <lineage>
        <taxon>Bacteria</taxon>
        <taxon>Pseudomonadati</taxon>
        <taxon>Pseudomonadota</taxon>
        <taxon>Gammaproteobacteria</taxon>
        <taxon>Salinisphaerales</taxon>
        <taxon>Salinisphaeraceae</taxon>
        <taxon>Salinisphaera</taxon>
    </lineage>
</organism>
<dbReference type="eggNOG" id="COG2207">
    <property type="taxonomic scope" value="Bacteria"/>
</dbReference>
<dbReference type="InterPro" id="IPR018062">
    <property type="entry name" value="HTH_AraC-typ_CS"/>
</dbReference>
<dbReference type="OrthoDB" id="9783876at2"/>
<dbReference type="GO" id="GO:0003700">
    <property type="term" value="F:DNA-binding transcription factor activity"/>
    <property type="evidence" value="ECO:0007669"/>
    <property type="project" value="InterPro"/>
</dbReference>
<dbReference type="STRING" id="1304275.C41B8_13535"/>
<dbReference type="SMART" id="SM00342">
    <property type="entry name" value="HTH_ARAC"/>
    <property type="match status" value="1"/>
</dbReference>
<feature type="domain" description="HTH araC/xylS-type" evidence="5">
    <location>
        <begin position="202"/>
        <end position="300"/>
    </location>
</feature>
<dbReference type="InterPro" id="IPR018060">
    <property type="entry name" value="HTH_AraC"/>
</dbReference>
<comment type="caution">
    <text evidence="6">The sequence shown here is derived from an EMBL/GenBank/DDBJ whole genome shotgun (WGS) entry which is preliminary data.</text>
</comment>
<dbReference type="InterPro" id="IPR050204">
    <property type="entry name" value="AraC_XylS_family_regulators"/>
</dbReference>
<evidence type="ECO:0000259" key="5">
    <source>
        <dbReference type="PROSITE" id="PS01124"/>
    </source>
</evidence>
<dbReference type="Gene3D" id="1.10.10.60">
    <property type="entry name" value="Homeodomain-like"/>
    <property type="match status" value="2"/>
</dbReference>
<evidence type="ECO:0000256" key="2">
    <source>
        <dbReference type="ARBA" id="ARBA00023125"/>
    </source>
</evidence>
<dbReference type="InterPro" id="IPR037923">
    <property type="entry name" value="HTH-like"/>
</dbReference>
<evidence type="ECO:0000256" key="4">
    <source>
        <dbReference type="ARBA" id="ARBA00023163"/>
    </source>
</evidence>